<name>A0A3M6UNH5_POCDA</name>
<evidence type="ECO:0000313" key="1">
    <source>
        <dbReference type="EMBL" id="RMX55247.1"/>
    </source>
</evidence>
<dbReference type="Proteomes" id="UP000275408">
    <property type="component" value="Unassembled WGS sequence"/>
</dbReference>
<evidence type="ECO:0000313" key="2">
    <source>
        <dbReference type="Proteomes" id="UP000275408"/>
    </source>
</evidence>
<keyword evidence="2" id="KW-1185">Reference proteome</keyword>
<accession>A0A3M6UNH5</accession>
<comment type="caution">
    <text evidence="1">The sequence shown here is derived from an EMBL/GenBank/DDBJ whole genome shotgun (WGS) entry which is preliminary data.</text>
</comment>
<gene>
    <name evidence="1" type="ORF">pdam_00021339</name>
</gene>
<protein>
    <submittedName>
        <fullName evidence="1">Uncharacterized protein</fullName>
    </submittedName>
</protein>
<sequence length="106" mass="12092">MQPDKLNNFFASTAERTIGINAHHVDDYASIINLIQSLPANFVTGFKSGPLLFKSCLFLLIRTMFSTITFLPIDYYCTSSYIRRHSKSHETFGGNYDDLSRLFQSL</sequence>
<dbReference type="AlphaFoldDB" id="A0A3M6UNH5"/>
<dbReference type="EMBL" id="RCHS01001097">
    <property type="protein sequence ID" value="RMX55247.1"/>
    <property type="molecule type" value="Genomic_DNA"/>
</dbReference>
<proteinExistence type="predicted"/>
<reference evidence="1 2" key="1">
    <citation type="journal article" date="2018" name="Sci. Rep.">
        <title>Comparative analysis of the Pocillopora damicornis genome highlights role of immune system in coral evolution.</title>
        <authorList>
            <person name="Cunning R."/>
            <person name="Bay R.A."/>
            <person name="Gillette P."/>
            <person name="Baker A.C."/>
            <person name="Traylor-Knowles N."/>
        </authorList>
    </citation>
    <scope>NUCLEOTIDE SEQUENCE [LARGE SCALE GENOMIC DNA]</scope>
    <source>
        <strain evidence="1">RSMAS</strain>
        <tissue evidence="1">Whole animal</tissue>
    </source>
</reference>
<organism evidence="1 2">
    <name type="scientific">Pocillopora damicornis</name>
    <name type="common">Cauliflower coral</name>
    <name type="synonym">Millepora damicornis</name>
    <dbReference type="NCBI Taxonomy" id="46731"/>
    <lineage>
        <taxon>Eukaryota</taxon>
        <taxon>Metazoa</taxon>
        <taxon>Cnidaria</taxon>
        <taxon>Anthozoa</taxon>
        <taxon>Hexacorallia</taxon>
        <taxon>Scleractinia</taxon>
        <taxon>Astrocoeniina</taxon>
        <taxon>Pocilloporidae</taxon>
        <taxon>Pocillopora</taxon>
    </lineage>
</organism>